<dbReference type="EMBL" id="CP036287">
    <property type="protein sequence ID" value="QDU68643.1"/>
    <property type="molecule type" value="Genomic_DNA"/>
</dbReference>
<keyword evidence="1" id="KW-0732">Signal</keyword>
<dbReference type="RefSeq" id="WP_145067832.1">
    <property type="nucleotide sequence ID" value="NZ_CP036287.1"/>
</dbReference>
<name>A0A518BNY3_9BACT</name>
<accession>A0A518BNY3</accession>
<protein>
    <submittedName>
        <fullName evidence="2">Uncharacterized protein</fullName>
    </submittedName>
</protein>
<feature type="signal peptide" evidence="1">
    <location>
        <begin position="1"/>
        <end position="31"/>
    </location>
</feature>
<dbReference type="AlphaFoldDB" id="A0A518BNY3"/>
<sequence precursor="true">MPQTTVDARRRRIGAVLGWAALAGASASCVASGRHLAAHGPGAVTLAAIERMESYDAPAGTAGGDVDGLSATSRWMIGFCTAASGTTD</sequence>
<organism evidence="2 3">
    <name type="scientific">Engelhardtia mirabilis</name>
    <dbReference type="NCBI Taxonomy" id="2528011"/>
    <lineage>
        <taxon>Bacteria</taxon>
        <taxon>Pseudomonadati</taxon>
        <taxon>Planctomycetota</taxon>
        <taxon>Planctomycetia</taxon>
        <taxon>Planctomycetia incertae sedis</taxon>
        <taxon>Engelhardtia</taxon>
    </lineage>
</organism>
<evidence type="ECO:0000256" key="1">
    <source>
        <dbReference type="SAM" id="SignalP"/>
    </source>
</evidence>
<evidence type="ECO:0000313" key="2">
    <source>
        <dbReference type="EMBL" id="QDU68643.1"/>
    </source>
</evidence>
<gene>
    <name evidence="2" type="ORF">Pla133_37450</name>
</gene>
<evidence type="ECO:0000313" key="3">
    <source>
        <dbReference type="Proteomes" id="UP000316921"/>
    </source>
</evidence>
<reference evidence="2 3" key="1">
    <citation type="submission" date="2019-02" db="EMBL/GenBank/DDBJ databases">
        <title>Deep-cultivation of Planctomycetes and their phenomic and genomic characterization uncovers novel biology.</title>
        <authorList>
            <person name="Wiegand S."/>
            <person name="Jogler M."/>
            <person name="Boedeker C."/>
            <person name="Pinto D."/>
            <person name="Vollmers J."/>
            <person name="Rivas-Marin E."/>
            <person name="Kohn T."/>
            <person name="Peeters S.H."/>
            <person name="Heuer A."/>
            <person name="Rast P."/>
            <person name="Oberbeckmann S."/>
            <person name="Bunk B."/>
            <person name="Jeske O."/>
            <person name="Meyerdierks A."/>
            <person name="Storesund J.E."/>
            <person name="Kallscheuer N."/>
            <person name="Luecker S."/>
            <person name="Lage O.M."/>
            <person name="Pohl T."/>
            <person name="Merkel B.J."/>
            <person name="Hornburger P."/>
            <person name="Mueller R.-W."/>
            <person name="Bruemmer F."/>
            <person name="Labrenz M."/>
            <person name="Spormann A.M."/>
            <person name="Op den Camp H."/>
            <person name="Overmann J."/>
            <person name="Amann R."/>
            <person name="Jetten M.S.M."/>
            <person name="Mascher T."/>
            <person name="Medema M.H."/>
            <person name="Devos D.P."/>
            <person name="Kaster A.-K."/>
            <person name="Ovreas L."/>
            <person name="Rohde M."/>
            <person name="Galperin M.Y."/>
            <person name="Jogler C."/>
        </authorList>
    </citation>
    <scope>NUCLEOTIDE SEQUENCE [LARGE SCALE GENOMIC DNA]</scope>
    <source>
        <strain evidence="2 3">Pla133</strain>
    </source>
</reference>
<dbReference type="Proteomes" id="UP000316921">
    <property type="component" value="Chromosome"/>
</dbReference>
<proteinExistence type="predicted"/>
<keyword evidence="3" id="KW-1185">Reference proteome</keyword>
<feature type="chain" id="PRO_5022169328" evidence="1">
    <location>
        <begin position="32"/>
        <end position="88"/>
    </location>
</feature>
<dbReference type="KEGG" id="pbap:Pla133_37450"/>